<keyword evidence="2" id="KW-1185">Reference proteome</keyword>
<accession>A0ABT7MYF9</accession>
<proteinExistence type="predicted"/>
<dbReference type="EMBL" id="JASXSZ010000002">
    <property type="protein sequence ID" value="MDL9979495.1"/>
    <property type="molecule type" value="Genomic_DNA"/>
</dbReference>
<protein>
    <submittedName>
        <fullName evidence="1">Uncharacterized protein</fullName>
    </submittedName>
</protein>
<evidence type="ECO:0000313" key="1">
    <source>
        <dbReference type="EMBL" id="MDL9979495.1"/>
    </source>
</evidence>
<evidence type="ECO:0000313" key="2">
    <source>
        <dbReference type="Proteomes" id="UP001235064"/>
    </source>
</evidence>
<gene>
    <name evidence="1" type="ORF">QSV35_09115</name>
</gene>
<reference evidence="1 2" key="1">
    <citation type="submission" date="2023-06" db="EMBL/GenBank/DDBJ databases">
        <title>Microbacterium sp. nov., isolated from a waste landfill.</title>
        <authorList>
            <person name="Wen W."/>
        </authorList>
    </citation>
    <scope>NUCLEOTIDE SEQUENCE [LARGE SCALE GENOMIC DNA]</scope>
    <source>
        <strain evidence="1 2">ASV49</strain>
    </source>
</reference>
<comment type="caution">
    <text evidence="1">The sequence shown here is derived from an EMBL/GenBank/DDBJ whole genome shotgun (WGS) entry which is preliminary data.</text>
</comment>
<dbReference type="RefSeq" id="WP_286288382.1">
    <property type="nucleotide sequence ID" value="NZ_JASXSZ010000002.1"/>
</dbReference>
<organism evidence="1 2">
    <name type="scientific">Microbacterium candidum</name>
    <dbReference type="NCBI Taxonomy" id="3041922"/>
    <lineage>
        <taxon>Bacteria</taxon>
        <taxon>Bacillati</taxon>
        <taxon>Actinomycetota</taxon>
        <taxon>Actinomycetes</taxon>
        <taxon>Micrococcales</taxon>
        <taxon>Microbacteriaceae</taxon>
        <taxon>Microbacterium</taxon>
    </lineage>
</organism>
<name>A0ABT7MYF9_9MICO</name>
<sequence>MTHDDVREAASSTRSSVWQSIAIDPDIHIPARRTRATDGGRTRAFSWRNWFAHGA</sequence>
<dbReference type="Proteomes" id="UP001235064">
    <property type="component" value="Unassembled WGS sequence"/>
</dbReference>